<reference evidence="2 3" key="1">
    <citation type="submission" date="2019-05" db="EMBL/GenBank/DDBJ databases">
        <title>Mikania micrantha, genome provides insights into the molecular mechanism of rapid growth.</title>
        <authorList>
            <person name="Liu B."/>
        </authorList>
    </citation>
    <scope>NUCLEOTIDE SEQUENCE [LARGE SCALE GENOMIC DNA]</scope>
    <source>
        <strain evidence="2">NLD-2019</strain>
        <tissue evidence="2">Leaf</tissue>
    </source>
</reference>
<organism evidence="2 3">
    <name type="scientific">Mikania micrantha</name>
    <name type="common">bitter vine</name>
    <dbReference type="NCBI Taxonomy" id="192012"/>
    <lineage>
        <taxon>Eukaryota</taxon>
        <taxon>Viridiplantae</taxon>
        <taxon>Streptophyta</taxon>
        <taxon>Embryophyta</taxon>
        <taxon>Tracheophyta</taxon>
        <taxon>Spermatophyta</taxon>
        <taxon>Magnoliopsida</taxon>
        <taxon>eudicotyledons</taxon>
        <taxon>Gunneridae</taxon>
        <taxon>Pentapetalae</taxon>
        <taxon>asterids</taxon>
        <taxon>campanulids</taxon>
        <taxon>Asterales</taxon>
        <taxon>Asteraceae</taxon>
        <taxon>Asteroideae</taxon>
        <taxon>Heliantheae alliance</taxon>
        <taxon>Eupatorieae</taxon>
        <taxon>Mikania</taxon>
    </lineage>
</organism>
<evidence type="ECO:0000313" key="3">
    <source>
        <dbReference type="Proteomes" id="UP000326396"/>
    </source>
</evidence>
<feature type="compositionally biased region" description="Basic and acidic residues" evidence="1">
    <location>
        <begin position="52"/>
        <end position="67"/>
    </location>
</feature>
<evidence type="ECO:0000313" key="2">
    <source>
        <dbReference type="EMBL" id="KAD3066675.1"/>
    </source>
</evidence>
<proteinExistence type="predicted"/>
<protein>
    <submittedName>
        <fullName evidence="2">Uncharacterized protein</fullName>
    </submittedName>
</protein>
<feature type="region of interest" description="Disordered" evidence="1">
    <location>
        <begin position="1"/>
        <end position="37"/>
    </location>
</feature>
<sequence length="171" mass="18812">MPSYSADQSASFSRNKSKDFIEVPEEESNGPRMIENRVSTELILLVLPLSTKEYEREVEKEELKSDAESPYCYPEASLPPTNSQDSPPKAPMPSTNLTIGQPKAPKPPTSPTSSSESRVGPIPITAEPPPRIRRLSQGARLTPPREGHAYARKFAHTIGPCSWGAHEESED</sequence>
<keyword evidence="3" id="KW-1185">Reference proteome</keyword>
<dbReference type="Proteomes" id="UP000326396">
    <property type="component" value="Linkage Group LG7"/>
</dbReference>
<dbReference type="EMBL" id="SZYD01000017">
    <property type="protein sequence ID" value="KAD3066675.1"/>
    <property type="molecule type" value="Genomic_DNA"/>
</dbReference>
<evidence type="ECO:0000256" key="1">
    <source>
        <dbReference type="SAM" id="MobiDB-lite"/>
    </source>
</evidence>
<dbReference type="AlphaFoldDB" id="A0A5N6LYG7"/>
<gene>
    <name evidence="2" type="ORF">E3N88_34555</name>
</gene>
<comment type="caution">
    <text evidence="2">The sequence shown here is derived from an EMBL/GenBank/DDBJ whole genome shotgun (WGS) entry which is preliminary data.</text>
</comment>
<accession>A0A5N6LYG7</accession>
<name>A0A5N6LYG7_9ASTR</name>
<feature type="compositionally biased region" description="Polar residues" evidence="1">
    <location>
        <begin position="1"/>
        <end position="14"/>
    </location>
</feature>
<feature type="region of interest" description="Disordered" evidence="1">
    <location>
        <begin position="49"/>
        <end position="147"/>
    </location>
</feature>